<dbReference type="Gene3D" id="3.40.1350.10">
    <property type="match status" value="1"/>
</dbReference>
<name>A0A135ZZP8_9ALTE</name>
<keyword evidence="2" id="KW-1185">Reference proteome</keyword>
<reference evidence="2" key="1">
    <citation type="submission" date="2016-02" db="EMBL/GenBank/DDBJ databases">
        <authorList>
            <person name="Schultz-Johansen M."/>
            <person name="Glaring M.A."/>
            <person name="Bech P.K."/>
            <person name="Stougaard P."/>
        </authorList>
    </citation>
    <scope>NUCLEOTIDE SEQUENCE [LARGE SCALE GENOMIC DNA]</scope>
    <source>
        <strain evidence="2">S66</strain>
    </source>
</reference>
<dbReference type="AlphaFoldDB" id="A0A135ZZP8"/>
<organism evidence="1 2">
    <name type="scientific">Paraglaciecola hydrolytica</name>
    <dbReference type="NCBI Taxonomy" id="1799789"/>
    <lineage>
        <taxon>Bacteria</taxon>
        <taxon>Pseudomonadati</taxon>
        <taxon>Pseudomonadota</taxon>
        <taxon>Gammaproteobacteria</taxon>
        <taxon>Alteromonadales</taxon>
        <taxon>Alteromonadaceae</taxon>
        <taxon>Paraglaciecola</taxon>
    </lineage>
</organism>
<dbReference type="GO" id="GO:0003676">
    <property type="term" value="F:nucleic acid binding"/>
    <property type="evidence" value="ECO:0007669"/>
    <property type="project" value="InterPro"/>
</dbReference>
<dbReference type="InterPro" id="IPR011856">
    <property type="entry name" value="tRNA_endonuc-like_dom_sf"/>
</dbReference>
<protein>
    <recommendedName>
        <fullName evidence="3">PD(D/E)XK endonuclease domain-containing protein</fullName>
    </recommendedName>
</protein>
<evidence type="ECO:0000313" key="1">
    <source>
        <dbReference type="EMBL" id="KXI28380.1"/>
    </source>
</evidence>
<dbReference type="RefSeq" id="WP_068378613.1">
    <property type="nucleotide sequence ID" value="NZ_LSNE01000007.1"/>
</dbReference>
<dbReference type="EMBL" id="LSNE01000007">
    <property type="protein sequence ID" value="KXI28380.1"/>
    <property type="molecule type" value="Genomic_DNA"/>
</dbReference>
<evidence type="ECO:0008006" key="3">
    <source>
        <dbReference type="Google" id="ProtNLM"/>
    </source>
</evidence>
<gene>
    <name evidence="1" type="ORF">AX660_18640</name>
</gene>
<sequence>MPVKNANRSTPAFQHYKNVSFETLAASWFTYDGWEVFLPVIDHDMKTDLLVGDGTSFYRIQIKTFESNDESTYVENKWGDAQIDFVICFSRTANWGYILKPFTQARKRLNAADNIKFHQHPKPFMKAFNRI</sequence>
<dbReference type="OrthoDB" id="282784at2"/>
<comment type="caution">
    <text evidence="1">The sequence shown here is derived from an EMBL/GenBank/DDBJ whole genome shotgun (WGS) entry which is preliminary data.</text>
</comment>
<dbReference type="Proteomes" id="UP000070299">
    <property type="component" value="Unassembled WGS sequence"/>
</dbReference>
<evidence type="ECO:0000313" key="2">
    <source>
        <dbReference type="Proteomes" id="UP000070299"/>
    </source>
</evidence>
<accession>A0A135ZZP8</accession>
<proteinExistence type="predicted"/>